<evidence type="ECO:0000313" key="1">
    <source>
        <dbReference type="EMBL" id="VAX14324.1"/>
    </source>
</evidence>
<proteinExistence type="predicted"/>
<protein>
    <submittedName>
        <fullName evidence="1">Probable proline rich signal peptide protein</fullName>
    </submittedName>
</protein>
<reference evidence="1" key="1">
    <citation type="submission" date="2018-06" db="EMBL/GenBank/DDBJ databases">
        <authorList>
            <person name="Zhirakovskaya E."/>
        </authorList>
    </citation>
    <scope>NUCLEOTIDE SEQUENCE</scope>
</reference>
<organism evidence="1">
    <name type="scientific">hydrothermal vent metagenome</name>
    <dbReference type="NCBI Taxonomy" id="652676"/>
    <lineage>
        <taxon>unclassified sequences</taxon>
        <taxon>metagenomes</taxon>
        <taxon>ecological metagenomes</taxon>
    </lineage>
</organism>
<accession>A0A3B1BR46</accession>
<dbReference type="Pfam" id="PF14334">
    <property type="entry name" value="DUF4390"/>
    <property type="match status" value="1"/>
</dbReference>
<dbReference type="EMBL" id="UOFZ01000170">
    <property type="protein sequence ID" value="VAX14324.1"/>
    <property type="molecule type" value="Genomic_DNA"/>
</dbReference>
<dbReference type="InterPro" id="IPR025500">
    <property type="entry name" value="DUF4390"/>
</dbReference>
<gene>
    <name evidence="1" type="ORF">MNBD_GAMMA24-56</name>
</gene>
<name>A0A3B1BR46_9ZZZZ</name>
<dbReference type="AlphaFoldDB" id="A0A3B1BR46"/>
<sequence length="204" mass="23183">MAFFMPVCARHKSLPTTTGLRVYALAIGLCLLSMLAPAPAQAAEAFIIKSLETRLRDGVYSFSTRIEYGFSDEALAALKNGVPLIILLNIEVEQERWYWNKNIAQLEQGYLLIYHALSRKFIIHNLNSGTQTDYSTLNDALHALGHIENLPLIDAKLLHPDARYLLRLRSQLDIESLPAPMRPLAYISSDWRLQSDWYTWPLTP</sequence>